<proteinExistence type="predicted"/>
<keyword evidence="2" id="KW-1185">Reference proteome</keyword>
<reference evidence="1" key="1">
    <citation type="submission" date="2019-06" db="EMBL/GenBank/DDBJ databases">
        <authorList>
            <person name="Zheng W."/>
        </authorList>
    </citation>
    <scope>NUCLEOTIDE SEQUENCE</scope>
    <source>
        <strain evidence="1">QDHG01</strain>
    </source>
</reference>
<evidence type="ECO:0000313" key="2">
    <source>
        <dbReference type="Proteomes" id="UP000785679"/>
    </source>
</evidence>
<organism evidence="1 2">
    <name type="scientific">Halteria grandinella</name>
    <dbReference type="NCBI Taxonomy" id="5974"/>
    <lineage>
        <taxon>Eukaryota</taxon>
        <taxon>Sar</taxon>
        <taxon>Alveolata</taxon>
        <taxon>Ciliophora</taxon>
        <taxon>Intramacronucleata</taxon>
        <taxon>Spirotrichea</taxon>
        <taxon>Stichotrichia</taxon>
        <taxon>Sporadotrichida</taxon>
        <taxon>Halteriidae</taxon>
        <taxon>Halteria</taxon>
    </lineage>
</organism>
<gene>
    <name evidence="1" type="ORF">FGO68_gene10160</name>
</gene>
<dbReference type="EMBL" id="RRYP01008780">
    <property type="protein sequence ID" value="TNV79542.1"/>
    <property type="molecule type" value="Genomic_DNA"/>
</dbReference>
<dbReference type="OrthoDB" id="185085at2759"/>
<name>A0A8J8NQ86_HALGN</name>
<accession>A0A8J8NQ86</accession>
<evidence type="ECO:0000313" key="1">
    <source>
        <dbReference type="EMBL" id="TNV79542.1"/>
    </source>
</evidence>
<comment type="caution">
    <text evidence="1">The sequence shown here is derived from an EMBL/GenBank/DDBJ whole genome shotgun (WGS) entry which is preliminary data.</text>
</comment>
<sequence>MCETDSPFYADLCRPRVPTRSLTACKEFAASFNNTCAAESELLTSVDQVQGVELSCKNVLACPTTITDGTNICRFTRKLCVQCYVSQGSTRLRVLSNSFPSHCFNSDTPPSPNNLAFDTFFNPLFYDAQTLILDTLEKLNHQVCTYNVSGYPRGFEKASGVYTNIVGIALTGVPISAGANRQNWDPLFPLFQNVKSTIDACLGDVDETGYHYLANSPCIQSPLLRANESIDMCSSNTLCRFSRITSYMGGQAVKALAPVGVALDGRRIYGVYKGSNSVWGPCDVDVCNGRVINGDYSYVMSNFHPYTVSCWGPGNESVLRQTCSPNARSCQPPLIISP</sequence>
<protein>
    <submittedName>
        <fullName evidence="1">Uncharacterized protein</fullName>
    </submittedName>
</protein>
<dbReference type="Proteomes" id="UP000785679">
    <property type="component" value="Unassembled WGS sequence"/>
</dbReference>
<dbReference type="AlphaFoldDB" id="A0A8J8NQ86"/>